<dbReference type="Proteomes" id="UP001174909">
    <property type="component" value="Unassembled WGS sequence"/>
</dbReference>
<feature type="chain" id="PRO_5041307989" evidence="2">
    <location>
        <begin position="24"/>
        <end position="307"/>
    </location>
</feature>
<comment type="caution">
    <text evidence="3">The sequence shown here is derived from an EMBL/GenBank/DDBJ whole genome shotgun (WGS) entry which is preliminary data.</text>
</comment>
<gene>
    <name evidence="3" type="ORF">GBAR_LOCUS26750</name>
</gene>
<evidence type="ECO:0000256" key="2">
    <source>
        <dbReference type="SAM" id="SignalP"/>
    </source>
</evidence>
<dbReference type="EMBL" id="CASHTH010003730">
    <property type="protein sequence ID" value="CAI8048505.1"/>
    <property type="molecule type" value="Genomic_DNA"/>
</dbReference>
<dbReference type="PANTHER" id="PTHR39313:SF1">
    <property type="entry name" value="IM:7138239"/>
    <property type="match status" value="1"/>
</dbReference>
<feature type="compositionally biased region" description="Basic and acidic residues" evidence="1">
    <location>
        <begin position="202"/>
        <end position="214"/>
    </location>
</feature>
<evidence type="ECO:0000313" key="3">
    <source>
        <dbReference type="EMBL" id="CAI8048505.1"/>
    </source>
</evidence>
<reference evidence="3" key="1">
    <citation type="submission" date="2023-03" db="EMBL/GenBank/DDBJ databases">
        <authorList>
            <person name="Steffen K."/>
            <person name="Cardenas P."/>
        </authorList>
    </citation>
    <scope>NUCLEOTIDE SEQUENCE</scope>
</reference>
<evidence type="ECO:0000313" key="4">
    <source>
        <dbReference type="Proteomes" id="UP001174909"/>
    </source>
</evidence>
<accession>A0AA35XEI7</accession>
<keyword evidence="4" id="KW-1185">Reference proteome</keyword>
<keyword evidence="2" id="KW-0732">Signal</keyword>
<organism evidence="3 4">
    <name type="scientific">Geodia barretti</name>
    <name type="common">Barrett's horny sponge</name>
    <dbReference type="NCBI Taxonomy" id="519541"/>
    <lineage>
        <taxon>Eukaryota</taxon>
        <taxon>Metazoa</taxon>
        <taxon>Porifera</taxon>
        <taxon>Demospongiae</taxon>
        <taxon>Heteroscleromorpha</taxon>
        <taxon>Tetractinellida</taxon>
        <taxon>Astrophorina</taxon>
        <taxon>Geodiidae</taxon>
        <taxon>Geodia</taxon>
    </lineage>
</organism>
<proteinExistence type="predicted"/>
<protein>
    <submittedName>
        <fullName evidence="3">Uncharacterized protein</fullName>
    </submittedName>
</protein>
<sequence length="307" mass="32743">MACISSLASILSLLLSLSVTALGDIDVAPSLNASEDTFPLSGKSCCMRLPNNISLGLDENGTSVTVDVGKCVDICYSWVSGFAGLQQCNGECYAKRTTMKVFKLQTGEKEVSVIRSCRCGGAGRCRRLRKTVVYHPGTEHRVEVDVGQCSSRGGCGTDSCQVVHYDLKTIQSPKGTRNVPVVKTCKCVGGCHRLPHYEEVRMDGGQDVRPRGDGGEEGGSGEVTGQGEELEVPLALTVVDVGRCSSWTCPTPKPQCIPLPGNPNECQIMLTPSTPRCLPTAMETVEVPIGRNITQTLRKVTQCGCGQ</sequence>
<dbReference type="PANTHER" id="PTHR39313">
    <property type="entry name" value="IM:7138239"/>
    <property type="match status" value="1"/>
</dbReference>
<feature type="signal peptide" evidence="2">
    <location>
        <begin position="1"/>
        <end position="23"/>
    </location>
</feature>
<dbReference type="AlphaFoldDB" id="A0AA35XEI7"/>
<feature type="region of interest" description="Disordered" evidence="1">
    <location>
        <begin position="202"/>
        <end position="227"/>
    </location>
</feature>
<name>A0AA35XEI7_GEOBA</name>
<evidence type="ECO:0000256" key="1">
    <source>
        <dbReference type="SAM" id="MobiDB-lite"/>
    </source>
</evidence>